<proteinExistence type="predicted"/>
<dbReference type="PANTHER" id="PTHR36179:SF2">
    <property type="entry name" value="LUD DOMAIN-CONTAINING PROTEIN"/>
    <property type="match status" value="1"/>
</dbReference>
<dbReference type="InterPro" id="IPR003741">
    <property type="entry name" value="LUD_dom"/>
</dbReference>
<gene>
    <name evidence="2" type="ORF">SBF1_3980006</name>
</gene>
<dbReference type="Proteomes" id="UP000238916">
    <property type="component" value="Unassembled WGS sequence"/>
</dbReference>
<dbReference type="AlphaFoldDB" id="A0A2U3L7M7"/>
<protein>
    <submittedName>
        <fullName evidence="2">DUF162 protein</fullName>
    </submittedName>
</protein>
<dbReference type="PANTHER" id="PTHR36179">
    <property type="entry name" value="LUD_DOM DOMAIN-CONTAINING PROTEIN"/>
    <property type="match status" value="1"/>
</dbReference>
<evidence type="ECO:0000313" key="2">
    <source>
        <dbReference type="EMBL" id="SPF47913.1"/>
    </source>
</evidence>
<evidence type="ECO:0000259" key="1">
    <source>
        <dbReference type="Pfam" id="PF02589"/>
    </source>
</evidence>
<sequence>MEIKDWHKETIGQKAVDAFKKNEFDAVYFSTAEEATAFIMSHVKPGITVGFGGSMTIKNMGIQDKVKTAGGKVLDHGTPGITREEMLAIAREEMLSDLYLCSSNAMTMDGTLVNIDGLGNRVGAMSFGPKKVIIAASVNKLCKNETAAFERLEGIAAPMNNKRLETPNPCTKTGVCVNCQAPTRICRIYSVMKKKPMATDITVVIIGESSGF</sequence>
<dbReference type="PIRSF" id="PIRSF020269">
    <property type="entry name" value="DUF1121"/>
    <property type="match status" value="1"/>
</dbReference>
<organism evidence="2 3">
    <name type="scientific">Candidatus Desulfosporosinus infrequens</name>
    <dbReference type="NCBI Taxonomy" id="2043169"/>
    <lineage>
        <taxon>Bacteria</taxon>
        <taxon>Bacillati</taxon>
        <taxon>Bacillota</taxon>
        <taxon>Clostridia</taxon>
        <taxon>Eubacteriales</taxon>
        <taxon>Desulfitobacteriaceae</taxon>
        <taxon>Desulfosporosinus</taxon>
    </lineage>
</organism>
<feature type="domain" description="LUD" evidence="1">
    <location>
        <begin position="13"/>
        <end position="206"/>
    </location>
</feature>
<dbReference type="Pfam" id="PF02589">
    <property type="entry name" value="LUD_dom"/>
    <property type="match status" value="1"/>
</dbReference>
<dbReference type="InterPro" id="IPR009501">
    <property type="entry name" value="UCP020269"/>
</dbReference>
<dbReference type="EMBL" id="OMOF01000332">
    <property type="protein sequence ID" value="SPF47913.1"/>
    <property type="molecule type" value="Genomic_DNA"/>
</dbReference>
<dbReference type="OrthoDB" id="9809147at2"/>
<evidence type="ECO:0000313" key="3">
    <source>
        <dbReference type="Proteomes" id="UP000238916"/>
    </source>
</evidence>
<accession>A0A2U3L7M7</accession>
<reference evidence="3" key="1">
    <citation type="submission" date="2018-02" db="EMBL/GenBank/DDBJ databases">
        <authorList>
            <person name="Hausmann B."/>
        </authorList>
    </citation>
    <scope>NUCLEOTIDE SEQUENCE [LARGE SCALE GENOMIC DNA]</scope>
    <source>
        <strain evidence="3">Peat soil MAG SbF1</strain>
    </source>
</reference>
<name>A0A2U3L7M7_9FIRM</name>